<comment type="caution">
    <text evidence="1">The sequence shown here is derived from an EMBL/GenBank/DDBJ whole genome shotgun (WGS) entry which is preliminary data.</text>
</comment>
<dbReference type="Proteomes" id="UP001240678">
    <property type="component" value="Unassembled WGS sequence"/>
</dbReference>
<sequence>MARSSFDLLRFITTVCFLPFLR</sequence>
<dbReference type="EMBL" id="MOOE01000005">
    <property type="protein sequence ID" value="KAK1530435.1"/>
    <property type="molecule type" value="Genomic_DNA"/>
</dbReference>
<organism evidence="1 2">
    <name type="scientific">Colletotrichum costaricense</name>
    <dbReference type="NCBI Taxonomy" id="1209916"/>
    <lineage>
        <taxon>Eukaryota</taxon>
        <taxon>Fungi</taxon>
        <taxon>Dikarya</taxon>
        <taxon>Ascomycota</taxon>
        <taxon>Pezizomycotina</taxon>
        <taxon>Sordariomycetes</taxon>
        <taxon>Hypocreomycetidae</taxon>
        <taxon>Glomerellales</taxon>
        <taxon>Glomerellaceae</taxon>
        <taxon>Colletotrichum</taxon>
        <taxon>Colletotrichum acutatum species complex</taxon>
    </lineage>
</organism>
<name>A0AAI9Z0L7_9PEZI</name>
<keyword evidence="2" id="KW-1185">Reference proteome</keyword>
<reference evidence="1 2" key="1">
    <citation type="submission" date="2016-10" db="EMBL/GenBank/DDBJ databases">
        <title>The genome sequence of Colletotrichum fioriniae PJ7.</title>
        <authorList>
            <person name="Baroncelli R."/>
        </authorList>
    </citation>
    <scope>NUCLEOTIDE SEQUENCE [LARGE SCALE GENOMIC DNA]</scope>
    <source>
        <strain evidence="1 2">IMI 309622</strain>
    </source>
</reference>
<dbReference type="AlphaFoldDB" id="A0AAI9Z0L7"/>
<evidence type="ECO:0000313" key="1">
    <source>
        <dbReference type="EMBL" id="KAK1530435.1"/>
    </source>
</evidence>
<accession>A0AAI9Z0L7</accession>
<proteinExistence type="predicted"/>
<protein>
    <submittedName>
        <fullName evidence="1">Uncharacterized protein</fullName>
    </submittedName>
</protein>
<evidence type="ECO:0000313" key="2">
    <source>
        <dbReference type="Proteomes" id="UP001240678"/>
    </source>
</evidence>
<gene>
    <name evidence="1" type="ORF">CCOS01_05538</name>
</gene>